<evidence type="ECO:0000313" key="1">
    <source>
        <dbReference type="EMBL" id="KAF5716167.1"/>
    </source>
</evidence>
<accession>A0A8H5YPP8</accession>
<dbReference type="OrthoDB" id="5105620at2759"/>
<organism evidence="1 2">
    <name type="scientific">Fusarium mundagurra</name>
    <dbReference type="NCBI Taxonomy" id="1567541"/>
    <lineage>
        <taxon>Eukaryota</taxon>
        <taxon>Fungi</taxon>
        <taxon>Dikarya</taxon>
        <taxon>Ascomycota</taxon>
        <taxon>Pezizomycotina</taxon>
        <taxon>Sordariomycetes</taxon>
        <taxon>Hypocreomycetidae</taxon>
        <taxon>Hypocreales</taxon>
        <taxon>Nectriaceae</taxon>
        <taxon>Fusarium</taxon>
        <taxon>Fusarium fujikuroi species complex</taxon>
    </lineage>
</organism>
<dbReference type="Proteomes" id="UP000544331">
    <property type="component" value="Unassembled WGS sequence"/>
</dbReference>
<dbReference type="AlphaFoldDB" id="A0A8H5YPP8"/>
<keyword evidence="2" id="KW-1185">Reference proteome</keyword>
<reference evidence="1 2" key="1">
    <citation type="submission" date="2020-05" db="EMBL/GenBank/DDBJ databases">
        <title>Identification and distribution of gene clusters putatively required for synthesis of sphingolipid metabolism inhibitors in phylogenetically diverse species of the filamentous fungus Fusarium.</title>
        <authorList>
            <person name="Kim H.-S."/>
            <person name="Busman M."/>
            <person name="Brown D.W."/>
            <person name="Divon H."/>
            <person name="Uhlig S."/>
            <person name="Proctor R.H."/>
        </authorList>
    </citation>
    <scope>NUCLEOTIDE SEQUENCE [LARGE SCALE GENOMIC DNA]</scope>
    <source>
        <strain evidence="1 2">NRRL 66235</strain>
    </source>
</reference>
<gene>
    <name evidence="1" type="ORF">FMUND_6510</name>
</gene>
<protein>
    <submittedName>
        <fullName evidence="1">Uncharacterized protein</fullName>
    </submittedName>
</protein>
<sequence length="98" mass="11093">MDNTTGSDLCLPLIVNDEALELPRVLKYQLWMEILDSTENSENRILATDDILGLFAKKLDLKHTGESTIGDDLVLELKPYEEVLEKQENLYPESEALA</sequence>
<name>A0A8H5YPP8_9HYPO</name>
<proteinExistence type="predicted"/>
<comment type="caution">
    <text evidence="1">The sequence shown here is derived from an EMBL/GenBank/DDBJ whole genome shotgun (WGS) entry which is preliminary data.</text>
</comment>
<evidence type="ECO:0000313" key="2">
    <source>
        <dbReference type="Proteomes" id="UP000544331"/>
    </source>
</evidence>
<dbReference type="EMBL" id="JAAOAN010000210">
    <property type="protein sequence ID" value="KAF5716167.1"/>
    <property type="molecule type" value="Genomic_DNA"/>
</dbReference>